<gene>
    <name evidence="6" type="ORF">S12H4_59519</name>
</gene>
<evidence type="ECO:0008006" key="7">
    <source>
        <dbReference type="Google" id="ProtNLM"/>
    </source>
</evidence>
<name>X1UHF1_9ZZZZ</name>
<dbReference type="InterPro" id="IPR002583">
    <property type="entry name" value="Ribosomal_bS20"/>
</dbReference>
<dbReference type="GO" id="GO:0070181">
    <property type="term" value="F:small ribosomal subunit rRNA binding"/>
    <property type="evidence" value="ECO:0007669"/>
    <property type="project" value="TreeGrafter"/>
</dbReference>
<dbReference type="GO" id="GO:0005829">
    <property type="term" value="C:cytosol"/>
    <property type="evidence" value="ECO:0007669"/>
    <property type="project" value="TreeGrafter"/>
</dbReference>
<dbReference type="EMBL" id="BARW01038914">
    <property type="protein sequence ID" value="GAJ16908.1"/>
    <property type="molecule type" value="Genomic_DNA"/>
</dbReference>
<dbReference type="SUPFAM" id="SSF46992">
    <property type="entry name" value="Ribosomal protein S20"/>
    <property type="match status" value="1"/>
</dbReference>
<evidence type="ECO:0000256" key="2">
    <source>
        <dbReference type="ARBA" id="ARBA00022730"/>
    </source>
</evidence>
<keyword evidence="5" id="KW-0687">Ribonucleoprotein</keyword>
<dbReference type="NCBIfam" id="TIGR00029">
    <property type="entry name" value="S20"/>
    <property type="match status" value="1"/>
</dbReference>
<keyword evidence="3" id="KW-0694">RNA-binding</keyword>
<dbReference type="PANTHER" id="PTHR33398">
    <property type="entry name" value="30S RIBOSOMAL PROTEIN S20"/>
    <property type="match status" value="1"/>
</dbReference>
<dbReference type="InterPro" id="IPR036510">
    <property type="entry name" value="Ribosomal_bS20_sf"/>
</dbReference>
<evidence type="ECO:0000256" key="4">
    <source>
        <dbReference type="ARBA" id="ARBA00022980"/>
    </source>
</evidence>
<accession>X1UHF1</accession>
<keyword evidence="2" id="KW-0699">rRNA-binding</keyword>
<dbReference type="Gene3D" id="1.20.58.110">
    <property type="entry name" value="Ribosomal protein S20"/>
    <property type="match status" value="1"/>
</dbReference>
<evidence type="ECO:0000256" key="5">
    <source>
        <dbReference type="ARBA" id="ARBA00023274"/>
    </source>
</evidence>
<dbReference type="GO" id="GO:0003735">
    <property type="term" value="F:structural constituent of ribosome"/>
    <property type="evidence" value="ECO:0007669"/>
    <property type="project" value="InterPro"/>
</dbReference>
<comment type="caution">
    <text evidence="6">The sequence shown here is derived from an EMBL/GenBank/DDBJ whole genome shotgun (WGS) entry which is preliminary data.</text>
</comment>
<sequence>MPQIKSAIKRVKTSEKSHLRNISYKSKIKSAIKKFNLALSEKNKEETSKYFKDSISILDKSVNKGILPKNTA</sequence>
<dbReference type="GO" id="GO:0006412">
    <property type="term" value="P:translation"/>
    <property type="evidence" value="ECO:0007669"/>
    <property type="project" value="InterPro"/>
</dbReference>
<evidence type="ECO:0000256" key="3">
    <source>
        <dbReference type="ARBA" id="ARBA00022884"/>
    </source>
</evidence>
<dbReference type="AlphaFoldDB" id="X1UHF1"/>
<proteinExistence type="inferred from homology"/>
<feature type="non-terminal residue" evidence="6">
    <location>
        <position position="72"/>
    </location>
</feature>
<protein>
    <recommendedName>
        <fullName evidence="7">30S ribosomal protein S20</fullName>
    </recommendedName>
</protein>
<organism evidence="6">
    <name type="scientific">marine sediment metagenome</name>
    <dbReference type="NCBI Taxonomy" id="412755"/>
    <lineage>
        <taxon>unclassified sequences</taxon>
        <taxon>metagenomes</taxon>
        <taxon>ecological metagenomes</taxon>
    </lineage>
</organism>
<dbReference type="GO" id="GO:0015935">
    <property type="term" value="C:small ribosomal subunit"/>
    <property type="evidence" value="ECO:0007669"/>
    <property type="project" value="TreeGrafter"/>
</dbReference>
<reference evidence="6" key="1">
    <citation type="journal article" date="2014" name="Front. Microbiol.">
        <title>High frequency of phylogenetically diverse reductive dehalogenase-homologous genes in deep subseafloor sedimentary metagenomes.</title>
        <authorList>
            <person name="Kawai M."/>
            <person name="Futagami T."/>
            <person name="Toyoda A."/>
            <person name="Takaki Y."/>
            <person name="Nishi S."/>
            <person name="Hori S."/>
            <person name="Arai W."/>
            <person name="Tsubouchi T."/>
            <person name="Morono Y."/>
            <person name="Uchiyama I."/>
            <person name="Ito T."/>
            <person name="Fujiyama A."/>
            <person name="Inagaki F."/>
            <person name="Takami H."/>
        </authorList>
    </citation>
    <scope>NUCLEOTIDE SEQUENCE</scope>
    <source>
        <strain evidence="6">Expedition CK06-06</strain>
    </source>
</reference>
<keyword evidence="4" id="KW-0689">Ribosomal protein</keyword>
<dbReference type="PANTHER" id="PTHR33398:SF1">
    <property type="entry name" value="SMALL RIBOSOMAL SUBUNIT PROTEIN BS20C"/>
    <property type="match status" value="1"/>
</dbReference>
<comment type="similarity">
    <text evidence="1">Belongs to the bacterial ribosomal protein bS20 family.</text>
</comment>
<evidence type="ECO:0000313" key="6">
    <source>
        <dbReference type="EMBL" id="GAJ16908.1"/>
    </source>
</evidence>
<evidence type="ECO:0000256" key="1">
    <source>
        <dbReference type="ARBA" id="ARBA00007634"/>
    </source>
</evidence>
<dbReference type="Pfam" id="PF01649">
    <property type="entry name" value="Ribosomal_S20p"/>
    <property type="match status" value="1"/>
</dbReference>